<protein>
    <submittedName>
        <fullName evidence="8">ABC transporter permease</fullName>
    </submittedName>
</protein>
<evidence type="ECO:0000259" key="7">
    <source>
        <dbReference type="Pfam" id="PF02687"/>
    </source>
</evidence>
<feature type="domain" description="ABC3 transporter permease C-terminal" evidence="7">
    <location>
        <begin position="64"/>
        <end position="176"/>
    </location>
</feature>
<dbReference type="InterPro" id="IPR027022">
    <property type="entry name" value="ABC_permease_BceB-typ"/>
</dbReference>
<dbReference type="AlphaFoldDB" id="A0AAE3HIM9"/>
<dbReference type="EMBL" id="JANKAS010000014">
    <property type="protein sequence ID" value="MCR1899863.1"/>
    <property type="molecule type" value="Genomic_DNA"/>
</dbReference>
<comment type="subcellular location">
    <subcellularLocation>
        <location evidence="1 6">Cell membrane</location>
        <topology evidence="1 6">Multi-pass membrane protein</topology>
    </subcellularLocation>
</comment>
<keyword evidence="4 6" id="KW-1133">Transmembrane helix</keyword>
<feature type="transmembrane region" description="Helical" evidence="6">
    <location>
        <begin position="230"/>
        <end position="254"/>
    </location>
</feature>
<feature type="transmembrane region" description="Helical" evidence="6">
    <location>
        <begin position="627"/>
        <end position="651"/>
    </location>
</feature>
<gene>
    <name evidence="8" type="ORF">NSA47_12855</name>
</gene>
<keyword evidence="5 6" id="KW-0472">Membrane</keyword>
<evidence type="ECO:0000256" key="5">
    <source>
        <dbReference type="ARBA" id="ARBA00023136"/>
    </source>
</evidence>
<evidence type="ECO:0000313" key="9">
    <source>
        <dbReference type="Proteomes" id="UP001205748"/>
    </source>
</evidence>
<evidence type="ECO:0000256" key="1">
    <source>
        <dbReference type="ARBA" id="ARBA00004651"/>
    </source>
</evidence>
<feature type="transmembrane region" description="Helical" evidence="6">
    <location>
        <begin position="21"/>
        <end position="39"/>
    </location>
</feature>
<feature type="transmembrane region" description="Helical" evidence="6">
    <location>
        <begin position="201"/>
        <end position="218"/>
    </location>
</feature>
<sequence length="662" mass="74246">MNKMFYAKLAIMNIKKNAKTYIPYILTCIGTVMMYYIMYALSTNDALNKISGGDTLKQLLSLGTFVIALFAVIFLFYTNSFLIKGRKKEFGLFNILGMEKRHISRIMFFETLYVALISLIFGMLGGILLSKLMHLLLLKLLHFEVQMGFEISLPAILATIILFAIIFTLILFNSLRQIHLAKPIELLSGGQVGEKEPKTKWLLVIIGLLCLGAGYYIALTTESPIDAIMLFFVAVILVIIGTYCLFTAGSIMFLKMLRKNKKYYYKTSHFISVSGMIYRMKQNAVGLASICILATAVLVMVSTTVSLYVGMEDVLRTRYPQNIILSARGVSEEQVEQLDGIIKSETTKLNLAPRENIRYRSMEFAVIREGANFSGQQDEAYNIGSASDIALTTFIPLEEYNQMKGQSVKLASNEVLVYSVGEDVLKDRVQFGDTQFKIKSRMDSLNIDGQMSAIMANSYFFIVPDVETIENVYHSLTGNTDDMGELSYYYGFDVNGKGEDQIALTNAISTALKETKINGYVEGTEIARESFYSLYGGLFFLGIFLGLLFIMATVLIIYYKQISEGYDDKGRFEIMQKVGMSHGEVKKSIHSQVLTVFFLPLVAAGVHIAFAFKFITKLLALLNLTNVTLFIWCLIGSVLGFAVFYAMIYALTARVYYKIVSS</sequence>
<feature type="transmembrane region" description="Helical" evidence="6">
    <location>
        <begin position="284"/>
        <end position="311"/>
    </location>
</feature>
<comment type="caution">
    <text evidence="8">The sequence shown here is derived from an EMBL/GenBank/DDBJ whole genome shotgun (WGS) entry which is preliminary data.</text>
</comment>
<dbReference type="PIRSF" id="PIRSF018968">
    <property type="entry name" value="ABC_permease_BceB"/>
    <property type="match status" value="1"/>
</dbReference>
<proteinExistence type="inferred from homology"/>
<evidence type="ECO:0000256" key="3">
    <source>
        <dbReference type="ARBA" id="ARBA00022692"/>
    </source>
</evidence>
<keyword evidence="6" id="KW-0813">Transport</keyword>
<feature type="transmembrane region" description="Helical" evidence="6">
    <location>
        <begin position="106"/>
        <end position="129"/>
    </location>
</feature>
<evidence type="ECO:0000256" key="2">
    <source>
        <dbReference type="ARBA" id="ARBA00022475"/>
    </source>
</evidence>
<feature type="transmembrane region" description="Helical" evidence="6">
    <location>
        <begin position="59"/>
        <end position="78"/>
    </location>
</feature>
<dbReference type="PANTHER" id="PTHR46795">
    <property type="entry name" value="ABC TRANSPORTER PERMEASE-RELATED-RELATED"/>
    <property type="match status" value="1"/>
</dbReference>
<keyword evidence="2 6" id="KW-1003">Cell membrane</keyword>
<dbReference type="Proteomes" id="UP001205748">
    <property type="component" value="Unassembled WGS sequence"/>
</dbReference>
<dbReference type="InterPro" id="IPR052536">
    <property type="entry name" value="ABC-4_Integral_Memb_Prot"/>
</dbReference>
<dbReference type="RefSeq" id="WP_257532616.1">
    <property type="nucleotide sequence ID" value="NZ_JANKAS010000014.1"/>
</dbReference>
<comment type="similarity">
    <text evidence="6">Belongs to the ABC-4 integral membrane protein family.</text>
</comment>
<dbReference type="GO" id="GO:0005886">
    <property type="term" value="C:plasma membrane"/>
    <property type="evidence" value="ECO:0007669"/>
    <property type="project" value="UniProtKB-SubCell"/>
</dbReference>
<feature type="transmembrane region" description="Helical" evidence="6">
    <location>
        <begin position="593"/>
        <end position="615"/>
    </location>
</feature>
<evidence type="ECO:0000313" key="8">
    <source>
        <dbReference type="EMBL" id="MCR1899863.1"/>
    </source>
</evidence>
<dbReference type="InterPro" id="IPR003838">
    <property type="entry name" value="ABC3_permease_C"/>
</dbReference>
<evidence type="ECO:0000256" key="6">
    <source>
        <dbReference type="PIRNR" id="PIRNR018968"/>
    </source>
</evidence>
<keyword evidence="3 6" id="KW-0812">Transmembrane</keyword>
<evidence type="ECO:0000256" key="4">
    <source>
        <dbReference type="ARBA" id="ARBA00022989"/>
    </source>
</evidence>
<organism evidence="8 9">
    <name type="scientific">Irregularibacter muris</name>
    <dbReference type="NCBI Taxonomy" id="1796619"/>
    <lineage>
        <taxon>Bacteria</taxon>
        <taxon>Bacillati</taxon>
        <taxon>Bacillota</taxon>
        <taxon>Clostridia</taxon>
        <taxon>Eubacteriales</taxon>
        <taxon>Eubacteriaceae</taxon>
        <taxon>Irregularibacter</taxon>
    </lineage>
</organism>
<keyword evidence="9" id="KW-1185">Reference proteome</keyword>
<dbReference type="GO" id="GO:0055085">
    <property type="term" value="P:transmembrane transport"/>
    <property type="evidence" value="ECO:0007669"/>
    <property type="project" value="UniProtKB-UniRule"/>
</dbReference>
<dbReference type="Pfam" id="PF02687">
    <property type="entry name" value="FtsX"/>
    <property type="match status" value="1"/>
</dbReference>
<name>A0AAE3HIM9_9FIRM</name>
<reference evidence="8" key="1">
    <citation type="submission" date="2022-07" db="EMBL/GenBank/DDBJ databases">
        <title>Enhanced cultured diversity of the mouse gut microbiota enables custom-made synthetic communities.</title>
        <authorList>
            <person name="Afrizal A."/>
        </authorList>
    </citation>
    <scope>NUCLEOTIDE SEQUENCE</scope>
    <source>
        <strain evidence="8">DSM 28593</strain>
    </source>
</reference>
<dbReference type="PANTHER" id="PTHR46795:SF3">
    <property type="entry name" value="ABC TRANSPORTER PERMEASE"/>
    <property type="match status" value="1"/>
</dbReference>
<accession>A0AAE3HIM9</accession>
<feature type="transmembrane region" description="Helical" evidence="6">
    <location>
        <begin position="149"/>
        <end position="172"/>
    </location>
</feature>
<feature type="transmembrane region" description="Helical" evidence="6">
    <location>
        <begin position="534"/>
        <end position="559"/>
    </location>
</feature>